<reference evidence="3" key="2">
    <citation type="submission" date="2006-05" db="EMBL/GenBank/DDBJ databases">
        <title>Sequencing of the draft genome and assembly of Desulfuromonas acetoxidans DSM 684.</title>
        <authorList>
            <consortium name="US DOE Joint Genome Institute (JGI-PGF)"/>
            <person name="Copeland A."/>
            <person name="Lucas S."/>
            <person name="Lapidus A."/>
            <person name="Barry K."/>
            <person name="Detter J.C."/>
            <person name="Glavina del Rio T."/>
            <person name="Hammon N."/>
            <person name="Israni S."/>
            <person name="Dalin E."/>
            <person name="Tice H."/>
            <person name="Bruce D."/>
            <person name="Pitluck S."/>
            <person name="Richardson P."/>
        </authorList>
    </citation>
    <scope>NUCLEOTIDE SEQUENCE [LARGE SCALE GENOMIC DNA]</scope>
    <source>
        <strain evidence="3">DSM 684</strain>
    </source>
</reference>
<evidence type="ECO:0000313" key="4">
    <source>
        <dbReference type="Proteomes" id="UP000005695"/>
    </source>
</evidence>
<evidence type="ECO:0000259" key="2">
    <source>
        <dbReference type="Pfam" id="PF05193"/>
    </source>
</evidence>
<accession>Q1K0W9</accession>
<protein>
    <submittedName>
        <fullName evidence="3">Peptidase M16-like</fullName>
    </submittedName>
</protein>
<dbReference type="AlphaFoldDB" id="Q1K0W9"/>
<dbReference type="GO" id="GO:0046872">
    <property type="term" value="F:metal ion binding"/>
    <property type="evidence" value="ECO:0007669"/>
    <property type="project" value="InterPro"/>
</dbReference>
<evidence type="ECO:0000259" key="1">
    <source>
        <dbReference type="Pfam" id="PF00675"/>
    </source>
</evidence>
<dbReference type="Pfam" id="PF05193">
    <property type="entry name" value="Peptidase_M16_C"/>
    <property type="match status" value="1"/>
</dbReference>
<dbReference type="InterPro" id="IPR050361">
    <property type="entry name" value="MPP/UQCRC_Complex"/>
</dbReference>
<name>Q1K0W9_DESA6</name>
<reference evidence="3" key="1">
    <citation type="submission" date="2006-05" db="EMBL/GenBank/DDBJ databases">
        <title>Annotation of the draft genome assembly of Desulfuromonas acetoxidans DSM 684.</title>
        <authorList>
            <consortium name="US DOE Joint Genome Institute (JGI-ORNL)"/>
            <person name="Larimer F."/>
            <person name="Land M."/>
            <person name="Hauser L."/>
        </authorList>
    </citation>
    <scope>NUCLEOTIDE SEQUENCE [LARGE SCALE GENOMIC DNA]</scope>
    <source>
        <strain evidence="3">DSM 684</strain>
    </source>
</reference>
<dbReference type="OrthoDB" id="9811314at2"/>
<keyword evidence="4" id="KW-1185">Reference proteome</keyword>
<dbReference type="Pfam" id="PF00675">
    <property type="entry name" value="Peptidase_M16"/>
    <property type="match status" value="1"/>
</dbReference>
<sequence length="473" mass="52467">MKHCRFLIWILLLVTAWPLAALGAAGRPDDLELPELKFAIEYPETFQLSNGIQVYYRQDAELPLVDVTMVVESGKITAPPQKAGLAELVADNLKKGGAGTWDAAAFDTALDALAASLKVTAGTYTTRSSLSLLKEDVRPGLALLAAMLRQPHFDAERFEISRNQMLEGIRRKADHGAALARQILMSRLYAGHPLAESPTLHSVAAISREDLQANHQRYFGPSNTRIVFTGDVGKDTAKALLEEAFGDWHHDSVTPDVPPLQPQVQAGVVLVDRPVPQTTILLGELAIEKNNPDLYAVQVMNYILGGGGFSSRLMREIRSNRGLAYSVYSYFSVGRRLPGVFISAAETKNASVGEVVGLMHKEMERIGREAISVAELEQAKQSLINSFVFAFDNRHALATRILDQELFGYPEDYLDRYRQRIAAVTIDDVQRVARRYLHPEQQVTVLIGDIEVLRDTVKSWNVPVTERRVEDLL</sequence>
<dbReference type="InterPro" id="IPR011765">
    <property type="entry name" value="Pept_M16_N"/>
</dbReference>
<dbReference type="PANTHER" id="PTHR11851:SF225">
    <property type="entry name" value="NON-PEPTIDASE HOMOLOG YMXG"/>
    <property type="match status" value="1"/>
</dbReference>
<feature type="domain" description="Peptidase M16 C-terminal" evidence="2">
    <location>
        <begin position="206"/>
        <end position="383"/>
    </location>
</feature>
<dbReference type="Gene3D" id="3.30.830.10">
    <property type="entry name" value="Metalloenzyme, LuxS/M16 peptidase-like"/>
    <property type="match status" value="2"/>
</dbReference>
<dbReference type="RefSeq" id="WP_005999483.1">
    <property type="nucleotide sequence ID" value="NZ_AAEW02000006.1"/>
</dbReference>
<comment type="caution">
    <text evidence="3">The sequence shown here is derived from an EMBL/GenBank/DDBJ whole genome shotgun (WGS) entry which is preliminary data.</text>
</comment>
<dbReference type="EMBL" id="AAEW02000006">
    <property type="protein sequence ID" value="EAT16239.1"/>
    <property type="molecule type" value="Genomic_DNA"/>
</dbReference>
<dbReference type="InterPro" id="IPR007863">
    <property type="entry name" value="Peptidase_M16_C"/>
</dbReference>
<dbReference type="Proteomes" id="UP000005695">
    <property type="component" value="Unassembled WGS sequence"/>
</dbReference>
<dbReference type="SUPFAM" id="SSF63411">
    <property type="entry name" value="LuxS/MPP-like metallohydrolase"/>
    <property type="match status" value="2"/>
</dbReference>
<organism evidence="3 4">
    <name type="scientific">Desulfuromonas acetoxidans (strain DSM 684 / 11070)</name>
    <dbReference type="NCBI Taxonomy" id="281689"/>
    <lineage>
        <taxon>Bacteria</taxon>
        <taxon>Pseudomonadati</taxon>
        <taxon>Thermodesulfobacteriota</taxon>
        <taxon>Desulfuromonadia</taxon>
        <taxon>Desulfuromonadales</taxon>
        <taxon>Desulfuromonadaceae</taxon>
        <taxon>Desulfuromonas</taxon>
    </lineage>
</organism>
<dbReference type="PANTHER" id="PTHR11851">
    <property type="entry name" value="METALLOPROTEASE"/>
    <property type="match status" value="1"/>
</dbReference>
<feature type="domain" description="Peptidase M16 N-terminal" evidence="1">
    <location>
        <begin position="56"/>
        <end position="196"/>
    </location>
</feature>
<proteinExistence type="predicted"/>
<evidence type="ECO:0000313" key="3">
    <source>
        <dbReference type="EMBL" id="EAT16239.1"/>
    </source>
</evidence>
<dbReference type="InterPro" id="IPR011249">
    <property type="entry name" value="Metalloenz_LuxS/M16"/>
</dbReference>
<gene>
    <name evidence="3" type="ORF">Dace_1703</name>
</gene>